<evidence type="ECO:0000313" key="11">
    <source>
        <dbReference type="Proteomes" id="UP000545386"/>
    </source>
</evidence>
<evidence type="ECO:0000256" key="5">
    <source>
        <dbReference type="ARBA" id="ARBA00022692"/>
    </source>
</evidence>
<feature type="domain" description="Glycosyltransferase RgtA/B/C/D-like" evidence="9">
    <location>
        <begin position="66"/>
        <end position="226"/>
    </location>
</feature>
<evidence type="ECO:0000256" key="1">
    <source>
        <dbReference type="ARBA" id="ARBA00004651"/>
    </source>
</evidence>
<proteinExistence type="predicted"/>
<dbReference type="GO" id="GO:0005886">
    <property type="term" value="C:plasma membrane"/>
    <property type="evidence" value="ECO:0007669"/>
    <property type="project" value="UniProtKB-SubCell"/>
</dbReference>
<dbReference type="Proteomes" id="UP000545386">
    <property type="component" value="Unassembled WGS sequence"/>
</dbReference>
<keyword evidence="6 8" id="KW-1133">Transmembrane helix</keyword>
<evidence type="ECO:0000313" key="10">
    <source>
        <dbReference type="EMBL" id="MBC2768602.1"/>
    </source>
</evidence>
<evidence type="ECO:0000259" key="9">
    <source>
        <dbReference type="Pfam" id="PF13231"/>
    </source>
</evidence>
<keyword evidence="4 10" id="KW-0808">Transferase</keyword>
<evidence type="ECO:0000256" key="4">
    <source>
        <dbReference type="ARBA" id="ARBA00022679"/>
    </source>
</evidence>
<name>A0A842HLG0_9BURK</name>
<feature type="transmembrane region" description="Helical" evidence="8">
    <location>
        <begin position="262"/>
        <end position="279"/>
    </location>
</feature>
<dbReference type="RefSeq" id="WP_185778437.1">
    <property type="nucleotide sequence ID" value="NZ_JACJUU010000001.1"/>
</dbReference>
<feature type="transmembrane region" description="Helical" evidence="8">
    <location>
        <begin position="86"/>
        <end position="107"/>
    </location>
</feature>
<dbReference type="InterPro" id="IPR038731">
    <property type="entry name" value="RgtA/B/C-like"/>
</dbReference>
<dbReference type="AlphaFoldDB" id="A0A842HLG0"/>
<feature type="transmembrane region" description="Helical" evidence="8">
    <location>
        <begin position="113"/>
        <end position="130"/>
    </location>
</feature>
<dbReference type="InterPro" id="IPR050297">
    <property type="entry name" value="LipidA_mod_glycosyltrf_83"/>
</dbReference>
<comment type="caution">
    <text evidence="10">The sequence shown here is derived from an EMBL/GenBank/DDBJ whole genome shotgun (WGS) entry which is preliminary data.</text>
</comment>
<feature type="transmembrane region" description="Helical" evidence="8">
    <location>
        <begin position="362"/>
        <end position="379"/>
    </location>
</feature>
<sequence length="521" mass="58157">MTSHSGSVPTSFQRQANSSTHWLLLAYLAVVVVLWTALCAVSHKAPDLDGMEELVWASSLEWGYSKHPPLPSWLMYVLVELFGRPIWLTFFAGQLVAALALLFVYLLGCEFTTPSRALMATLMVSVTMYFSLRATIYNHNTAQLWSIAACIWLLFRALRDDGLSNWLWLGLVAGLAMLTKYSALIQFAVFFVFMLVQGHLRRPAVWKGIGAATVVFLVVILPHVLWLVANDFAPMRYADNSMDVDGGYIDVLKSMVDFSVDQVARMAPLFVLWLALWWWQRRDAAATLHSAQTQTYAQAMSPEARSFLLWVGLGPFVMTLLVSAILGTKLVASWGTTFFILFGFYAFWRLKGSDQVWLRRTAVVAIVLQVLMAVGYAVARGPVAYEVGRMTRSTFPGPEIAAQLNQVWSQHVPNAPLRLVASDTWFGGNVAMNISDDTQVFISADYFQSPWLDPETALDCGVLVVYSPDGRGYWSSELMALFDKSPLQGEFKQQWSSDKSPIFTVKWAIKPPTPNCRPAAG</sequence>
<keyword evidence="5 8" id="KW-0812">Transmembrane</keyword>
<keyword evidence="11" id="KW-1185">Reference proteome</keyword>
<keyword evidence="2" id="KW-1003">Cell membrane</keyword>
<dbReference type="GO" id="GO:0016763">
    <property type="term" value="F:pentosyltransferase activity"/>
    <property type="evidence" value="ECO:0007669"/>
    <property type="project" value="TreeGrafter"/>
</dbReference>
<gene>
    <name evidence="10" type="ORF">GTU67_01580</name>
</gene>
<accession>A0A842HLG0</accession>
<evidence type="ECO:0000256" key="8">
    <source>
        <dbReference type="SAM" id="Phobius"/>
    </source>
</evidence>
<keyword evidence="3" id="KW-0328">Glycosyltransferase</keyword>
<feature type="transmembrane region" description="Helical" evidence="8">
    <location>
        <begin position="208"/>
        <end position="229"/>
    </location>
</feature>
<comment type="subcellular location">
    <subcellularLocation>
        <location evidence="1">Cell membrane</location>
        <topology evidence="1">Multi-pass membrane protein</topology>
    </subcellularLocation>
</comment>
<dbReference type="PANTHER" id="PTHR33908:SF9">
    <property type="entry name" value="BLL5595 PROTEIN"/>
    <property type="match status" value="1"/>
</dbReference>
<evidence type="ECO:0000256" key="3">
    <source>
        <dbReference type="ARBA" id="ARBA00022676"/>
    </source>
</evidence>
<protein>
    <submittedName>
        <fullName evidence="10">Glycosyltransferase family 39 protein</fullName>
    </submittedName>
</protein>
<evidence type="ECO:0000256" key="7">
    <source>
        <dbReference type="ARBA" id="ARBA00023136"/>
    </source>
</evidence>
<organism evidence="10 11">
    <name type="scientific">Pusillimonas minor</name>
    <dbReference type="NCBI Taxonomy" id="2697024"/>
    <lineage>
        <taxon>Bacteria</taxon>
        <taxon>Pseudomonadati</taxon>
        <taxon>Pseudomonadota</taxon>
        <taxon>Betaproteobacteria</taxon>
        <taxon>Burkholderiales</taxon>
        <taxon>Alcaligenaceae</taxon>
        <taxon>Pusillimonas</taxon>
    </lineage>
</organism>
<feature type="transmembrane region" description="Helical" evidence="8">
    <location>
        <begin position="332"/>
        <end position="350"/>
    </location>
</feature>
<dbReference type="PANTHER" id="PTHR33908">
    <property type="entry name" value="MANNOSYLTRANSFERASE YKCB-RELATED"/>
    <property type="match status" value="1"/>
</dbReference>
<feature type="transmembrane region" description="Helical" evidence="8">
    <location>
        <begin position="307"/>
        <end position="326"/>
    </location>
</feature>
<dbReference type="Pfam" id="PF13231">
    <property type="entry name" value="PMT_2"/>
    <property type="match status" value="1"/>
</dbReference>
<reference evidence="10 11" key="1">
    <citation type="submission" date="2020-08" db="EMBL/GenBank/DDBJ databases">
        <title>Paraeoetvoesia sp. YC-7-48 draft genome sequence.</title>
        <authorList>
            <person name="Yao L."/>
        </authorList>
    </citation>
    <scope>NUCLEOTIDE SEQUENCE [LARGE SCALE GENOMIC DNA]</scope>
    <source>
        <strain evidence="11">YC-7-48</strain>
    </source>
</reference>
<evidence type="ECO:0000256" key="6">
    <source>
        <dbReference type="ARBA" id="ARBA00022989"/>
    </source>
</evidence>
<feature type="transmembrane region" description="Helical" evidence="8">
    <location>
        <begin position="165"/>
        <end position="196"/>
    </location>
</feature>
<feature type="transmembrane region" description="Helical" evidence="8">
    <location>
        <begin position="20"/>
        <end position="41"/>
    </location>
</feature>
<evidence type="ECO:0000256" key="2">
    <source>
        <dbReference type="ARBA" id="ARBA00022475"/>
    </source>
</evidence>
<dbReference type="EMBL" id="JACJUU010000001">
    <property type="protein sequence ID" value="MBC2768602.1"/>
    <property type="molecule type" value="Genomic_DNA"/>
</dbReference>
<keyword evidence="7 8" id="KW-0472">Membrane</keyword>
<dbReference type="GO" id="GO:0009103">
    <property type="term" value="P:lipopolysaccharide biosynthetic process"/>
    <property type="evidence" value="ECO:0007669"/>
    <property type="project" value="UniProtKB-ARBA"/>
</dbReference>